<protein>
    <submittedName>
        <fullName evidence="1">Uncharacterized protein</fullName>
    </submittedName>
</protein>
<proteinExistence type="predicted"/>
<name>A0A8S5L883_9CAUD</name>
<reference evidence="1" key="1">
    <citation type="journal article" date="2021" name="Proc. Natl. Acad. Sci. U.S.A.">
        <title>A Catalog of Tens of Thousands of Viruses from Human Metagenomes Reveals Hidden Associations with Chronic Diseases.</title>
        <authorList>
            <person name="Tisza M.J."/>
            <person name="Buck C.B."/>
        </authorList>
    </citation>
    <scope>NUCLEOTIDE SEQUENCE</scope>
    <source>
        <strain evidence="1">CtzpQ31</strain>
    </source>
</reference>
<sequence length="39" mass="4728">MFIFRKNSVSKKNTLFFSCNFIFSEYNCSRYMRLFSSPS</sequence>
<accession>A0A8S5L883</accession>
<organism evidence="1">
    <name type="scientific">Siphoviridae sp. ctzpQ31</name>
    <dbReference type="NCBI Taxonomy" id="2823613"/>
    <lineage>
        <taxon>Viruses</taxon>
        <taxon>Duplodnaviria</taxon>
        <taxon>Heunggongvirae</taxon>
        <taxon>Uroviricota</taxon>
        <taxon>Caudoviricetes</taxon>
    </lineage>
</organism>
<evidence type="ECO:0000313" key="1">
    <source>
        <dbReference type="EMBL" id="DAD66105.1"/>
    </source>
</evidence>
<dbReference type="EMBL" id="BK014654">
    <property type="protein sequence ID" value="DAD66105.1"/>
    <property type="molecule type" value="Genomic_DNA"/>
</dbReference>